<name>A0AAD5Y6M2_9FUNG</name>
<keyword evidence="1" id="KW-0175">Coiled coil</keyword>
<feature type="domain" description="DUF5898" evidence="2">
    <location>
        <begin position="353"/>
        <end position="418"/>
    </location>
</feature>
<comment type="caution">
    <text evidence="3">The sequence shown here is derived from an EMBL/GenBank/DDBJ whole genome shotgun (WGS) entry which is preliminary data.</text>
</comment>
<organism evidence="3 4">
    <name type="scientific">Boothiomyces macroporosus</name>
    <dbReference type="NCBI Taxonomy" id="261099"/>
    <lineage>
        <taxon>Eukaryota</taxon>
        <taxon>Fungi</taxon>
        <taxon>Fungi incertae sedis</taxon>
        <taxon>Chytridiomycota</taxon>
        <taxon>Chytridiomycota incertae sedis</taxon>
        <taxon>Chytridiomycetes</taxon>
        <taxon>Rhizophydiales</taxon>
        <taxon>Terramycetaceae</taxon>
        <taxon>Boothiomyces</taxon>
    </lineage>
</organism>
<evidence type="ECO:0000313" key="4">
    <source>
        <dbReference type="Proteomes" id="UP001210925"/>
    </source>
</evidence>
<dbReference type="EMBL" id="JADGKB010000021">
    <property type="protein sequence ID" value="KAJ3259092.1"/>
    <property type="molecule type" value="Genomic_DNA"/>
</dbReference>
<dbReference type="InterPro" id="IPR045417">
    <property type="entry name" value="DUF5898"/>
</dbReference>
<sequence>MNNILEKLKKLNISTEQLKELEEDMEEVIRNAEAEVTARGKLLEKGLPPLGLRSGGSSFQSKPYYGIHEPRGRNVEFIPDKFQILKECKKDKLEKVRSLLWMEANTLVDGIETLKTWETEADIQQLVQKALLEVAECCNLGKEIHLISEKIFSFNRQGLNTLRADIAVIRNKFGSIVGVCEVKKPSTGSTRGTSSDDLSDDKLMIQISNYMLELRYTWGLRFVFGILSTYNHWRIVWLKDTDEIAKAATKDEVKASKKIDDSNDTTQYIFGSEILSYNDSNLVETLASVLWKMYLSQIDPPNGLNVDLRKFLCLSTSYGEQIVWDQFKVGTKFSYTMPYHNIEKFILIRTYHHGRDGHVYLASSNSGNLVVLKFLNDNRTGKTEAEIWRKVWSSKRAKVITLYGHQVVQMPFVFHYRKDNERHLGFMPAHQWTSLEPIRSAKDLLASDEIIENGKFDMEKIDEFIDNPTEALKSALKELAKHKIVHLDIEWRHLALLPYPISKDKWTVQPVMIDLSDTRKAVSEDEAWSEMKEKYEKLVLELQTLSRENV</sequence>
<accession>A0AAD5Y6M2</accession>
<gene>
    <name evidence="3" type="ORF">HK103_002979</name>
</gene>
<dbReference type="Proteomes" id="UP001210925">
    <property type="component" value="Unassembled WGS sequence"/>
</dbReference>
<dbReference type="PANTHER" id="PTHR34871:SF1">
    <property type="entry name" value="DUF5898 DOMAIN-CONTAINING PROTEIN"/>
    <property type="match status" value="1"/>
</dbReference>
<evidence type="ECO:0000313" key="3">
    <source>
        <dbReference type="EMBL" id="KAJ3259092.1"/>
    </source>
</evidence>
<evidence type="ECO:0000259" key="2">
    <source>
        <dbReference type="Pfam" id="PF19250"/>
    </source>
</evidence>
<feature type="coiled-coil region" evidence="1">
    <location>
        <begin position="1"/>
        <end position="38"/>
    </location>
</feature>
<protein>
    <recommendedName>
        <fullName evidence="2">DUF5898 domain-containing protein</fullName>
    </recommendedName>
</protein>
<evidence type="ECO:0000256" key="1">
    <source>
        <dbReference type="SAM" id="Coils"/>
    </source>
</evidence>
<dbReference type="Pfam" id="PF19250">
    <property type="entry name" value="DUF5898"/>
    <property type="match status" value="1"/>
</dbReference>
<dbReference type="PANTHER" id="PTHR34871">
    <property type="entry name" value="DUF5898 DOMAIN-CONTAINING PROTEIN"/>
    <property type="match status" value="1"/>
</dbReference>
<proteinExistence type="predicted"/>
<reference evidence="3" key="1">
    <citation type="submission" date="2020-05" db="EMBL/GenBank/DDBJ databases">
        <title>Phylogenomic resolution of chytrid fungi.</title>
        <authorList>
            <person name="Stajich J.E."/>
            <person name="Amses K."/>
            <person name="Simmons R."/>
            <person name="Seto K."/>
            <person name="Myers J."/>
            <person name="Bonds A."/>
            <person name="Quandt C.A."/>
            <person name="Barry K."/>
            <person name="Liu P."/>
            <person name="Grigoriev I."/>
            <person name="Longcore J.E."/>
            <person name="James T.Y."/>
        </authorList>
    </citation>
    <scope>NUCLEOTIDE SEQUENCE</scope>
    <source>
        <strain evidence="3">PLAUS21</strain>
    </source>
</reference>
<dbReference type="AlphaFoldDB" id="A0AAD5Y6M2"/>
<keyword evidence="4" id="KW-1185">Reference proteome</keyword>